<evidence type="ECO:0000256" key="2">
    <source>
        <dbReference type="ARBA" id="ARBA00004141"/>
    </source>
</evidence>
<keyword evidence="5" id="KW-0808">Transferase</keyword>
<evidence type="ECO:0000256" key="4">
    <source>
        <dbReference type="ARBA" id="ARBA00022553"/>
    </source>
</evidence>
<accession>A0A8E7EJC0</accession>
<organism evidence="12 13">
    <name type="scientific">Methanospirillum purgamenti</name>
    <dbReference type="NCBI Taxonomy" id="2834276"/>
    <lineage>
        <taxon>Archaea</taxon>
        <taxon>Methanobacteriati</taxon>
        <taxon>Methanobacteriota</taxon>
        <taxon>Stenosarchaea group</taxon>
        <taxon>Methanomicrobia</taxon>
        <taxon>Methanomicrobiales</taxon>
        <taxon>Methanospirillaceae</taxon>
        <taxon>Methanospirillum</taxon>
    </lineage>
</organism>
<dbReference type="PANTHER" id="PTHR45528:SF9">
    <property type="entry name" value="SENSOR HISTIDINE KINASE YBDK"/>
    <property type="match status" value="1"/>
</dbReference>
<feature type="transmembrane region" description="Helical" evidence="9">
    <location>
        <begin position="327"/>
        <end position="351"/>
    </location>
</feature>
<dbReference type="EC" id="2.7.13.3" evidence="3"/>
<feature type="domain" description="HAMP" evidence="11">
    <location>
        <begin position="353"/>
        <end position="405"/>
    </location>
</feature>
<dbReference type="InterPro" id="IPR050398">
    <property type="entry name" value="HssS/ArlS-like"/>
</dbReference>
<evidence type="ECO:0000256" key="6">
    <source>
        <dbReference type="ARBA" id="ARBA00022777"/>
    </source>
</evidence>
<dbReference type="Gene3D" id="6.10.340.10">
    <property type="match status" value="1"/>
</dbReference>
<dbReference type="PROSITE" id="PS50109">
    <property type="entry name" value="HIS_KIN"/>
    <property type="match status" value="1"/>
</dbReference>
<reference evidence="12 13" key="1">
    <citation type="submission" date="2021-05" db="EMBL/GenBank/DDBJ databases">
        <title>A novel Methanospirillum isolate from a pyrite-forming mixed culture.</title>
        <authorList>
            <person name="Bunk B."/>
            <person name="Sproer C."/>
            <person name="Spring S."/>
            <person name="Pester M."/>
        </authorList>
    </citation>
    <scope>NUCLEOTIDE SEQUENCE [LARGE SCALE GENOMIC DNA]</scope>
    <source>
        <strain evidence="12 13">J.3.6.1-F.2.7.3</strain>
    </source>
</reference>
<dbReference type="InterPro" id="IPR036890">
    <property type="entry name" value="HATPase_C_sf"/>
</dbReference>
<dbReference type="Pfam" id="PF02518">
    <property type="entry name" value="HATPase_c"/>
    <property type="match status" value="1"/>
</dbReference>
<evidence type="ECO:0000313" key="13">
    <source>
        <dbReference type="Proteomes" id="UP000680656"/>
    </source>
</evidence>
<dbReference type="PRINTS" id="PR00344">
    <property type="entry name" value="BCTRLSENSOR"/>
</dbReference>
<dbReference type="Proteomes" id="UP000680656">
    <property type="component" value="Chromosome"/>
</dbReference>
<dbReference type="PROSITE" id="PS50885">
    <property type="entry name" value="HAMP"/>
    <property type="match status" value="1"/>
</dbReference>
<evidence type="ECO:0000256" key="9">
    <source>
        <dbReference type="SAM" id="Phobius"/>
    </source>
</evidence>
<keyword evidence="7 9" id="KW-0472">Membrane</keyword>
<evidence type="ECO:0000313" key="12">
    <source>
        <dbReference type="EMBL" id="QVV88290.1"/>
    </source>
</evidence>
<evidence type="ECO:0000256" key="1">
    <source>
        <dbReference type="ARBA" id="ARBA00000085"/>
    </source>
</evidence>
<dbReference type="GO" id="GO:0016020">
    <property type="term" value="C:membrane"/>
    <property type="evidence" value="ECO:0007669"/>
    <property type="project" value="UniProtKB-SubCell"/>
</dbReference>
<sequence>MSEKKPVSGSKPDDYPSYRTRLFLVITLIFFIFIVLISSTLYIFSIHQVSNEFIDSQLQAEKTFISSVILTEYGIENFDAQFDFLLQDRMIPFLEAYQKNRNDPSSIDLISLKKNISSGVPGEIELFMINKNGIVEFTTYARDLNLDFKKYPDFYTSLSQFINGTEFKSDRWIRDYNDSKLYWKYGYYPTDDHEYILELGLRNDKYSKMHKTMVSSLKDITEEAMNIPNIVHVEVYDKAYRKQTYWIQNKSQTLSSVTGIFDNESLHTILNQTFESKKSFFFNNPKKNQVISIQYINLSTVRSLSGSELSVVGILVLSKEKIETVIFYYQIGFIVITIISLILGLLIAQYLSIYISRPITMMTEDIGIIASSSLSHPIRATGLRETEMLRQSINQMVASINEYISEIETQKTTLESELRLREKVEKSLAKANKRLTQLSQITRHDVLNQVTSLQLYLGLISELEDISEIPVYTEKASRVLKRISMLLAFTYDYEKIGEDGSVWQNIGEILDQSQSEFAGKITIIHSLNDLDVKADRLIKKVFYNLIDNTIRHGITADTIIVSFEEGASGHLIYQDNGIGIPDNEKEKIFCRGYGKGTGIGMAFIKEVLEYNDIRIVENGAHGQGVRFEIIIPKENYRILSNL</sequence>
<dbReference type="InterPro" id="IPR005467">
    <property type="entry name" value="His_kinase_dom"/>
</dbReference>
<dbReference type="InterPro" id="IPR004358">
    <property type="entry name" value="Sig_transdc_His_kin-like_C"/>
</dbReference>
<keyword evidence="9" id="KW-0812">Transmembrane</keyword>
<evidence type="ECO:0000259" key="11">
    <source>
        <dbReference type="PROSITE" id="PS50885"/>
    </source>
</evidence>
<dbReference type="GO" id="GO:0004673">
    <property type="term" value="F:protein histidine kinase activity"/>
    <property type="evidence" value="ECO:0007669"/>
    <property type="project" value="UniProtKB-EC"/>
</dbReference>
<keyword evidence="13" id="KW-1185">Reference proteome</keyword>
<keyword evidence="8" id="KW-0175">Coiled coil</keyword>
<dbReference type="InterPro" id="IPR003594">
    <property type="entry name" value="HATPase_dom"/>
</dbReference>
<evidence type="ECO:0000256" key="8">
    <source>
        <dbReference type="SAM" id="Coils"/>
    </source>
</evidence>
<evidence type="ECO:0000256" key="3">
    <source>
        <dbReference type="ARBA" id="ARBA00012438"/>
    </source>
</evidence>
<name>A0A8E7EJC0_9EURY</name>
<dbReference type="InterPro" id="IPR003660">
    <property type="entry name" value="HAMP_dom"/>
</dbReference>
<dbReference type="CDD" id="cd00075">
    <property type="entry name" value="HATPase"/>
    <property type="match status" value="1"/>
</dbReference>
<dbReference type="PANTHER" id="PTHR45528">
    <property type="entry name" value="SENSOR HISTIDINE KINASE CPXA"/>
    <property type="match status" value="1"/>
</dbReference>
<dbReference type="SMART" id="SM00387">
    <property type="entry name" value="HATPase_c"/>
    <property type="match status" value="1"/>
</dbReference>
<comment type="subcellular location">
    <subcellularLocation>
        <location evidence="2">Membrane</location>
        <topology evidence="2">Multi-pass membrane protein</topology>
    </subcellularLocation>
</comment>
<dbReference type="EMBL" id="CP075546">
    <property type="protein sequence ID" value="QVV88290.1"/>
    <property type="molecule type" value="Genomic_DNA"/>
</dbReference>
<keyword evidence="6 12" id="KW-0418">Kinase</keyword>
<dbReference type="AlphaFoldDB" id="A0A8E7EJC0"/>
<feature type="coiled-coil region" evidence="8">
    <location>
        <begin position="414"/>
        <end position="441"/>
    </location>
</feature>
<keyword evidence="4" id="KW-0597">Phosphoprotein</keyword>
<dbReference type="KEGG" id="mrtj:KHC33_13280"/>
<keyword evidence="9" id="KW-1133">Transmembrane helix</keyword>
<proteinExistence type="predicted"/>
<feature type="domain" description="Histidine kinase" evidence="10">
    <location>
        <begin position="538"/>
        <end position="635"/>
    </location>
</feature>
<evidence type="ECO:0000256" key="5">
    <source>
        <dbReference type="ARBA" id="ARBA00022679"/>
    </source>
</evidence>
<feature type="transmembrane region" description="Helical" evidence="9">
    <location>
        <begin position="21"/>
        <end position="44"/>
    </location>
</feature>
<comment type="catalytic activity">
    <reaction evidence="1">
        <text>ATP + protein L-histidine = ADP + protein N-phospho-L-histidine.</text>
        <dbReference type="EC" id="2.7.13.3"/>
    </reaction>
</comment>
<dbReference type="SUPFAM" id="SSF55874">
    <property type="entry name" value="ATPase domain of HSP90 chaperone/DNA topoisomerase II/histidine kinase"/>
    <property type="match status" value="1"/>
</dbReference>
<protein>
    <recommendedName>
        <fullName evidence="3">histidine kinase</fullName>
        <ecNumber evidence="3">2.7.13.3</ecNumber>
    </recommendedName>
</protein>
<dbReference type="RefSeq" id="WP_214419106.1">
    <property type="nucleotide sequence ID" value="NZ_CP075546.1"/>
</dbReference>
<gene>
    <name evidence="12" type="ORF">KHC33_13280</name>
</gene>
<evidence type="ECO:0000259" key="10">
    <source>
        <dbReference type="PROSITE" id="PS50109"/>
    </source>
</evidence>
<dbReference type="Gene3D" id="3.30.565.10">
    <property type="entry name" value="Histidine kinase-like ATPase, C-terminal domain"/>
    <property type="match status" value="1"/>
</dbReference>
<evidence type="ECO:0000256" key="7">
    <source>
        <dbReference type="ARBA" id="ARBA00023136"/>
    </source>
</evidence>
<dbReference type="GeneID" id="65098174"/>
<dbReference type="GO" id="GO:0007165">
    <property type="term" value="P:signal transduction"/>
    <property type="evidence" value="ECO:0007669"/>
    <property type="project" value="InterPro"/>
</dbReference>